<dbReference type="GO" id="GO:0005634">
    <property type="term" value="C:nucleus"/>
    <property type="evidence" value="ECO:0007669"/>
    <property type="project" value="UniProtKB-SubCell"/>
</dbReference>
<feature type="domain" description="Transcription factor CBF/NF-Y/archaeal histone" evidence="7">
    <location>
        <begin position="52"/>
        <end position="122"/>
    </location>
</feature>
<evidence type="ECO:0000256" key="6">
    <source>
        <dbReference type="ARBA" id="ARBA00038129"/>
    </source>
</evidence>
<dbReference type="Pfam" id="PF00808">
    <property type="entry name" value="CBFD_NFYB_HMF"/>
    <property type="match status" value="1"/>
</dbReference>
<dbReference type="InterPro" id="IPR003958">
    <property type="entry name" value="CBFA_NFYB_domain"/>
</dbReference>
<dbReference type="GO" id="GO:0000981">
    <property type="term" value="F:DNA-binding transcription factor activity, RNA polymerase II-specific"/>
    <property type="evidence" value="ECO:0007669"/>
    <property type="project" value="TreeGrafter"/>
</dbReference>
<keyword evidence="5" id="KW-0539">Nucleus</keyword>
<organism evidence="8 9">
    <name type="scientific">Ectocarpus siliculosus</name>
    <name type="common">Brown alga</name>
    <name type="synonym">Conferva siliculosa</name>
    <dbReference type="NCBI Taxonomy" id="2880"/>
    <lineage>
        <taxon>Eukaryota</taxon>
        <taxon>Sar</taxon>
        <taxon>Stramenopiles</taxon>
        <taxon>Ochrophyta</taxon>
        <taxon>PX clade</taxon>
        <taxon>Phaeophyceae</taxon>
        <taxon>Ectocarpales</taxon>
        <taxon>Ectocarpaceae</taxon>
        <taxon>Ectocarpus</taxon>
    </lineage>
</organism>
<comment type="subcellular location">
    <subcellularLocation>
        <location evidence="1">Nucleus</location>
    </subcellularLocation>
</comment>
<evidence type="ECO:0000256" key="2">
    <source>
        <dbReference type="ARBA" id="ARBA00023015"/>
    </source>
</evidence>
<dbReference type="InterPro" id="IPR009072">
    <property type="entry name" value="Histone-fold"/>
</dbReference>
<dbReference type="GO" id="GO:0000978">
    <property type="term" value="F:RNA polymerase II cis-regulatory region sequence-specific DNA binding"/>
    <property type="evidence" value="ECO:0007669"/>
    <property type="project" value="TreeGrafter"/>
</dbReference>
<dbReference type="Proteomes" id="UP000002630">
    <property type="component" value="Unassembled WGS sequence"/>
</dbReference>
<dbReference type="InParanoid" id="D8LGF1"/>
<dbReference type="PANTHER" id="PTHR10252">
    <property type="entry name" value="HISTONE-LIKE TRANSCRIPTION FACTOR CCAAT-RELATED"/>
    <property type="match status" value="1"/>
</dbReference>
<protein>
    <recommendedName>
        <fullName evidence="7">Transcription factor CBF/NF-Y/archaeal histone domain-containing protein</fullName>
    </recommendedName>
</protein>
<proteinExistence type="inferred from homology"/>
<dbReference type="Gene3D" id="1.10.20.10">
    <property type="entry name" value="Histone, subunit A"/>
    <property type="match status" value="1"/>
</dbReference>
<dbReference type="AlphaFoldDB" id="D8LGF1"/>
<dbReference type="FunFam" id="1.10.20.10:FF:000062">
    <property type="entry name" value="Nuclear transcription factor Y subunit C"/>
    <property type="match status" value="1"/>
</dbReference>
<dbReference type="EMBL" id="FN649760">
    <property type="protein sequence ID" value="CBN75726.1"/>
    <property type="molecule type" value="Genomic_DNA"/>
</dbReference>
<keyword evidence="3" id="KW-0238">DNA-binding</keyword>
<evidence type="ECO:0000259" key="7">
    <source>
        <dbReference type="Pfam" id="PF00808"/>
    </source>
</evidence>
<sequence length="173" mass="19638">MDGAGGATPMQQLQLQQAHIQREQARINDFWNEVETEMTQIDPEKEDFKNHELPLARIKKIMRLEDDIAEAGAPRFMIAAEAPIIIAKACEIFVLEMAMRANSLTAENKRRTLQRNDIAMAVSKTDTYDFLIDIVPREELKKDDVGHAAAVDQEAQQQMHLMAMQHALGQHMT</sequence>
<dbReference type="OrthoDB" id="1272441at2759"/>
<accession>D8LGF1</accession>
<keyword evidence="4" id="KW-0804">Transcription</keyword>
<dbReference type="CDD" id="cd22908">
    <property type="entry name" value="HFD_NFYC-like"/>
    <property type="match status" value="1"/>
</dbReference>
<dbReference type="SUPFAM" id="SSF47113">
    <property type="entry name" value="Histone-fold"/>
    <property type="match status" value="1"/>
</dbReference>
<gene>
    <name evidence="8" type="ORF">Esi_0167_0030</name>
</gene>
<evidence type="ECO:0000256" key="4">
    <source>
        <dbReference type="ARBA" id="ARBA00023163"/>
    </source>
</evidence>
<evidence type="ECO:0000313" key="8">
    <source>
        <dbReference type="EMBL" id="CBN75726.1"/>
    </source>
</evidence>
<evidence type="ECO:0000256" key="1">
    <source>
        <dbReference type="ARBA" id="ARBA00004123"/>
    </source>
</evidence>
<evidence type="ECO:0000256" key="3">
    <source>
        <dbReference type="ARBA" id="ARBA00023125"/>
    </source>
</evidence>
<dbReference type="PANTHER" id="PTHR10252:SF8">
    <property type="entry name" value="NUCLEAR TRANSCRIPTION FACTOR Y SUBUNIT GAMMA"/>
    <property type="match status" value="1"/>
</dbReference>
<reference evidence="8 9" key="1">
    <citation type="journal article" date="2010" name="Nature">
        <title>The Ectocarpus genome and the independent evolution of multicellularity in brown algae.</title>
        <authorList>
            <person name="Cock J.M."/>
            <person name="Sterck L."/>
            <person name="Rouze P."/>
            <person name="Scornet D."/>
            <person name="Allen A.E."/>
            <person name="Amoutzias G."/>
            <person name="Anthouard V."/>
            <person name="Artiguenave F."/>
            <person name="Aury J.M."/>
            <person name="Badger J.H."/>
            <person name="Beszteri B."/>
            <person name="Billiau K."/>
            <person name="Bonnet E."/>
            <person name="Bothwell J.H."/>
            <person name="Bowler C."/>
            <person name="Boyen C."/>
            <person name="Brownlee C."/>
            <person name="Carrano C.J."/>
            <person name="Charrier B."/>
            <person name="Cho G.Y."/>
            <person name="Coelho S.M."/>
            <person name="Collen J."/>
            <person name="Corre E."/>
            <person name="Da Silva C."/>
            <person name="Delage L."/>
            <person name="Delaroque N."/>
            <person name="Dittami S.M."/>
            <person name="Doulbeau S."/>
            <person name="Elias M."/>
            <person name="Farnham G."/>
            <person name="Gachon C.M."/>
            <person name="Gschloessl B."/>
            <person name="Heesch S."/>
            <person name="Jabbari K."/>
            <person name="Jubin C."/>
            <person name="Kawai H."/>
            <person name="Kimura K."/>
            <person name="Kloareg B."/>
            <person name="Kupper F.C."/>
            <person name="Lang D."/>
            <person name="Le Bail A."/>
            <person name="Leblanc C."/>
            <person name="Lerouge P."/>
            <person name="Lohr M."/>
            <person name="Lopez P.J."/>
            <person name="Martens C."/>
            <person name="Maumus F."/>
            <person name="Michel G."/>
            <person name="Miranda-Saavedra D."/>
            <person name="Morales J."/>
            <person name="Moreau H."/>
            <person name="Motomura T."/>
            <person name="Nagasato C."/>
            <person name="Napoli C.A."/>
            <person name="Nelson D.R."/>
            <person name="Nyvall-Collen P."/>
            <person name="Peters A.F."/>
            <person name="Pommier C."/>
            <person name="Potin P."/>
            <person name="Poulain J."/>
            <person name="Quesneville H."/>
            <person name="Read B."/>
            <person name="Rensing S.A."/>
            <person name="Ritter A."/>
            <person name="Rousvoal S."/>
            <person name="Samanta M."/>
            <person name="Samson G."/>
            <person name="Schroeder D.C."/>
            <person name="Segurens B."/>
            <person name="Strittmatter M."/>
            <person name="Tonon T."/>
            <person name="Tregear J.W."/>
            <person name="Valentin K."/>
            <person name="von Dassow P."/>
            <person name="Yamagishi T."/>
            <person name="Van de Peer Y."/>
            <person name="Wincker P."/>
        </authorList>
    </citation>
    <scope>NUCLEOTIDE SEQUENCE [LARGE SCALE GENOMIC DNA]</scope>
    <source>
        <strain evidence="9">Ec32 / CCAP1310/4</strain>
    </source>
</reference>
<keyword evidence="2" id="KW-0805">Transcription regulation</keyword>
<keyword evidence="9" id="KW-1185">Reference proteome</keyword>
<comment type="similarity">
    <text evidence="6">Belongs to the NFYC/HAP5 subunit family.</text>
</comment>
<dbReference type="InterPro" id="IPR050568">
    <property type="entry name" value="Transcr_DNA_Rep_Reg"/>
</dbReference>
<evidence type="ECO:0000313" key="9">
    <source>
        <dbReference type="Proteomes" id="UP000002630"/>
    </source>
</evidence>
<evidence type="ECO:0000256" key="5">
    <source>
        <dbReference type="ARBA" id="ARBA00023242"/>
    </source>
</evidence>
<dbReference type="STRING" id="2880.D8LGF1"/>
<dbReference type="GO" id="GO:0046982">
    <property type="term" value="F:protein heterodimerization activity"/>
    <property type="evidence" value="ECO:0007669"/>
    <property type="project" value="InterPro"/>
</dbReference>
<dbReference type="eggNOG" id="KOG1657">
    <property type="taxonomic scope" value="Eukaryota"/>
</dbReference>
<name>D8LGF1_ECTSI</name>